<keyword evidence="1" id="KW-0732">Signal</keyword>
<dbReference type="Proteomes" id="UP001207430">
    <property type="component" value="Unassembled WGS sequence"/>
</dbReference>
<dbReference type="InterPro" id="IPR007893">
    <property type="entry name" value="Spore_coat_U/FanG"/>
</dbReference>
<feature type="chain" id="PRO_5043980890" evidence="1">
    <location>
        <begin position="25"/>
        <end position="176"/>
    </location>
</feature>
<dbReference type="AlphaFoldDB" id="A0AAW5WAS6"/>
<dbReference type="EMBL" id="JANDBG010000030">
    <property type="protein sequence ID" value="MCX9004359.1"/>
    <property type="molecule type" value="Genomic_DNA"/>
</dbReference>
<proteinExistence type="predicted"/>
<dbReference type="PANTHER" id="PTHR37089">
    <property type="entry name" value="PROTEIN U-RELATED"/>
    <property type="match status" value="1"/>
</dbReference>
<dbReference type="Pfam" id="PF05229">
    <property type="entry name" value="SCPU"/>
    <property type="match status" value="1"/>
</dbReference>
<dbReference type="InterPro" id="IPR053167">
    <property type="entry name" value="Spore_coat_component"/>
</dbReference>
<dbReference type="SMART" id="SM00972">
    <property type="entry name" value="SCPU"/>
    <property type="match status" value="1"/>
</dbReference>
<dbReference type="RefSeq" id="WP_219988047.1">
    <property type="nucleotide sequence ID" value="NZ_JAHZOC010000007.1"/>
</dbReference>
<dbReference type="PANTHER" id="PTHR37089:SF4">
    <property type="entry name" value="EXPORTED PROTEIN"/>
    <property type="match status" value="1"/>
</dbReference>
<comment type="caution">
    <text evidence="3">The sequence shown here is derived from an EMBL/GenBank/DDBJ whole genome shotgun (WGS) entry which is preliminary data.</text>
</comment>
<feature type="signal peptide" evidence="1">
    <location>
        <begin position="1"/>
        <end position="24"/>
    </location>
</feature>
<evidence type="ECO:0000256" key="1">
    <source>
        <dbReference type="SAM" id="SignalP"/>
    </source>
</evidence>
<feature type="domain" description="Spore coat protein U/FanG" evidence="2">
    <location>
        <begin position="28"/>
        <end position="172"/>
    </location>
</feature>
<evidence type="ECO:0000259" key="2">
    <source>
        <dbReference type="Pfam" id="PF05229"/>
    </source>
</evidence>
<accession>A0AAW5WAS6</accession>
<evidence type="ECO:0000313" key="3">
    <source>
        <dbReference type="EMBL" id="MCX9004359.1"/>
    </source>
</evidence>
<reference evidence="3" key="1">
    <citation type="submission" date="2022-07" db="EMBL/GenBank/DDBJ databases">
        <title>Genome Sequence of Citrobacter portucalensis from Edible Snails.</title>
        <authorList>
            <person name="Okafor A.C."/>
            <person name="Ogbo F.C."/>
            <person name="Ruppitsch W."/>
            <person name="Allerberger F."/>
        </authorList>
    </citation>
    <scope>NUCLEOTIDE SEQUENCE</scope>
    <source>
        <strain evidence="3">Igbk 7</strain>
    </source>
</reference>
<gene>
    <name evidence="3" type="ORF">NLN86_22270</name>
</gene>
<organism evidence="3 4">
    <name type="scientific">Citrobacter portucalensis</name>
    <dbReference type="NCBI Taxonomy" id="1639133"/>
    <lineage>
        <taxon>Bacteria</taxon>
        <taxon>Pseudomonadati</taxon>
        <taxon>Pseudomonadota</taxon>
        <taxon>Gammaproteobacteria</taxon>
        <taxon>Enterobacterales</taxon>
        <taxon>Enterobacteriaceae</taxon>
        <taxon>Citrobacter</taxon>
        <taxon>Citrobacter freundii complex</taxon>
    </lineage>
</organism>
<protein>
    <submittedName>
        <fullName evidence="3">Spore coat U domain-containing protein</fullName>
    </submittedName>
</protein>
<evidence type="ECO:0000313" key="4">
    <source>
        <dbReference type="Proteomes" id="UP001207430"/>
    </source>
</evidence>
<sequence>MALVLDKRLILLCCAFSIISVANAATVNGTFQVLMTIQKACTVTAGSASNITLGPVNTTATNTSGNNTISVNCSKTTPYFIGLAPSTANGGNALGAGAMSSVANSATNTDKVPYQLNQTSATGPVWGNTATTTEPGNGVAATGTGLAQTFTVYATAPNANFTPDNYADTVTVNVNY</sequence>
<name>A0AAW5WAS6_9ENTR</name>